<evidence type="ECO:0000313" key="3">
    <source>
        <dbReference type="Proteomes" id="UP001447188"/>
    </source>
</evidence>
<feature type="compositionally biased region" description="Gly residues" evidence="1">
    <location>
        <begin position="196"/>
        <end position="206"/>
    </location>
</feature>
<evidence type="ECO:0000313" key="2">
    <source>
        <dbReference type="EMBL" id="KAL0632654.1"/>
    </source>
</evidence>
<proteinExistence type="predicted"/>
<dbReference type="InterPro" id="IPR012677">
    <property type="entry name" value="Nucleotide-bd_a/b_plait_sf"/>
</dbReference>
<accession>A0ABR3G9N5</accession>
<dbReference type="InterPro" id="IPR035979">
    <property type="entry name" value="RBD_domain_sf"/>
</dbReference>
<reference evidence="2 3" key="1">
    <citation type="submission" date="2024-02" db="EMBL/GenBank/DDBJ databases">
        <title>Discinaceae phylogenomics.</title>
        <authorList>
            <person name="Dirks A.C."/>
            <person name="James T.Y."/>
        </authorList>
    </citation>
    <scope>NUCLEOTIDE SEQUENCE [LARGE SCALE GENOMIC DNA]</scope>
    <source>
        <strain evidence="2 3">ACD0624</strain>
    </source>
</reference>
<evidence type="ECO:0000256" key="1">
    <source>
        <dbReference type="SAM" id="MobiDB-lite"/>
    </source>
</evidence>
<feature type="compositionally biased region" description="Basic and acidic residues" evidence="1">
    <location>
        <begin position="185"/>
        <end position="195"/>
    </location>
</feature>
<dbReference type="CDD" id="cd12261">
    <property type="entry name" value="RRM1_3_MRN1"/>
    <property type="match status" value="1"/>
</dbReference>
<evidence type="ECO:0008006" key="4">
    <source>
        <dbReference type="Google" id="ProtNLM"/>
    </source>
</evidence>
<gene>
    <name evidence="2" type="ORF">Q9L58_008459</name>
</gene>
<dbReference type="EMBL" id="JBBBZM010000158">
    <property type="protein sequence ID" value="KAL0632654.1"/>
    <property type="molecule type" value="Genomic_DNA"/>
</dbReference>
<dbReference type="Gene3D" id="3.30.70.330">
    <property type="match status" value="2"/>
</dbReference>
<comment type="caution">
    <text evidence="2">The sequence shown here is derived from an EMBL/GenBank/DDBJ whole genome shotgun (WGS) entry which is preliminary data.</text>
</comment>
<dbReference type="SUPFAM" id="SSF54928">
    <property type="entry name" value="RNA-binding domain, RBD"/>
    <property type="match status" value="1"/>
</dbReference>
<dbReference type="Proteomes" id="UP001447188">
    <property type="component" value="Unassembled WGS sequence"/>
</dbReference>
<organism evidence="2 3">
    <name type="scientific">Discina gigas</name>
    <dbReference type="NCBI Taxonomy" id="1032678"/>
    <lineage>
        <taxon>Eukaryota</taxon>
        <taxon>Fungi</taxon>
        <taxon>Dikarya</taxon>
        <taxon>Ascomycota</taxon>
        <taxon>Pezizomycotina</taxon>
        <taxon>Pezizomycetes</taxon>
        <taxon>Pezizales</taxon>
        <taxon>Discinaceae</taxon>
        <taxon>Discina</taxon>
    </lineage>
</organism>
<sequence>MPTTVTIDKIYFETLLRKANVHGDEPNRNDNARSSTITVTKEYYDELTKSAREYKALRTALIRGGVTAENLQVPPFISVALIVCTDALSQLLINAGLEGDRQASDNFNDPENSDINLQPPSFIGVARPTYISSTALNRSHPPSSTPSFRTQPNQYTNHSSQASRVNGTGDAHYRGTEDSGDESDGTTRQDAREFRGGGNEYNGQTGGNRTLFFTRLPEKATYASFLEVVRGGAVVDAWMKPSDRCASVSFLQPQSAEAFYRYAKKNDLYVDGRRINVEWREPSRQFVVLPNILRQIHAGATRNLYLKNIPPTLTEERLRNDLDHIANLSVEKIILEKSKNAVQVNLNSVCVACFARTCLKSRAYYKGTKIDFGADDCAKSLPDLKAYNPKQEAKPKPERKISNRFDALAIDDVGEGCGDLFGGDIEDTGSWADCITDGTGYING</sequence>
<name>A0ABR3G9N5_9PEZI</name>
<protein>
    <recommendedName>
        <fullName evidence="4">RRM domain-containing protein</fullName>
    </recommendedName>
</protein>
<keyword evidence="3" id="KW-1185">Reference proteome</keyword>
<feature type="compositionally biased region" description="Polar residues" evidence="1">
    <location>
        <begin position="134"/>
        <end position="166"/>
    </location>
</feature>
<feature type="region of interest" description="Disordered" evidence="1">
    <location>
        <begin position="134"/>
        <end position="207"/>
    </location>
</feature>